<name>A0A380W498_AFIFE</name>
<keyword evidence="3" id="KW-1133">Transmembrane helix</keyword>
<protein>
    <submittedName>
        <fullName evidence="4">Uncharacterized protein</fullName>
    </submittedName>
</protein>
<reference evidence="4 5" key="1">
    <citation type="submission" date="2018-06" db="EMBL/GenBank/DDBJ databases">
        <authorList>
            <consortium name="Pathogen Informatics"/>
            <person name="Doyle S."/>
        </authorList>
    </citation>
    <scope>NUCLEOTIDE SEQUENCE [LARGE SCALE GENOMIC DNA]</scope>
    <source>
        <strain evidence="4 5">NCTC12722</strain>
    </source>
</reference>
<feature type="compositionally biased region" description="Low complexity" evidence="2">
    <location>
        <begin position="159"/>
        <end position="170"/>
    </location>
</feature>
<feature type="coiled-coil region" evidence="1">
    <location>
        <begin position="179"/>
        <end position="206"/>
    </location>
</feature>
<feature type="compositionally biased region" description="Basic and acidic residues" evidence="2">
    <location>
        <begin position="1"/>
        <end position="10"/>
    </location>
</feature>
<proteinExistence type="predicted"/>
<gene>
    <name evidence="4" type="ORF">NCTC12722_00963</name>
</gene>
<dbReference type="RefSeq" id="WP_002718563.1">
    <property type="nucleotide sequence ID" value="NZ_UFSI01000001.1"/>
</dbReference>
<feature type="region of interest" description="Disordered" evidence="2">
    <location>
        <begin position="109"/>
        <end position="170"/>
    </location>
</feature>
<feature type="compositionally biased region" description="Polar residues" evidence="2">
    <location>
        <begin position="249"/>
        <end position="261"/>
    </location>
</feature>
<sequence length="291" mass="30510">MQSQHADPHDTIAAQLRALATPRTDDLPGPSVTPAASPEPANEPPVQATPLNDNAGDMRIPISRARSGRNVVFLAICAGTAAAAWHFYGDQAKQRFSDLVPQFHVTAPASTPNTSVAEPQDVASQTAAPQPVATPAPTQEGSNAASTTPALPPEPAPAIPAAEAPPAQAALPPEVTQSLETMAQEIASLKQTVEQLRVSQQQLSDDVAKISEHTARQKPVAKPASRPRHAPTPAVASRPVAPYSPPQTQPQRQIYPQSTAPRATYNPPPVPTQLPPQPGDSTAPRPPMPLH</sequence>
<feature type="transmembrane region" description="Helical" evidence="3">
    <location>
        <begin position="71"/>
        <end position="88"/>
    </location>
</feature>
<keyword evidence="3" id="KW-0472">Membrane</keyword>
<feature type="region of interest" description="Disordered" evidence="2">
    <location>
        <begin position="1"/>
        <end position="57"/>
    </location>
</feature>
<feature type="compositionally biased region" description="Low complexity" evidence="2">
    <location>
        <begin position="125"/>
        <end position="149"/>
    </location>
</feature>
<organism evidence="4 5">
    <name type="scientific">Afipia felis</name>
    <name type="common">Cat scratch disease bacillus</name>
    <dbReference type="NCBI Taxonomy" id="1035"/>
    <lineage>
        <taxon>Bacteria</taxon>
        <taxon>Pseudomonadati</taxon>
        <taxon>Pseudomonadota</taxon>
        <taxon>Alphaproteobacteria</taxon>
        <taxon>Hyphomicrobiales</taxon>
        <taxon>Nitrobacteraceae</taxon>
        <taxon>Afipia</taxon>
    </lineage>
</organism>
<dbReference type="Proteomes" id="UP000254343">
    <property type="component" value="Unassembled WGS sequence"/>
</dbReference>
<evidence type="ECO:0000313" key="5">
    <source>
        <dbReference type="Proteomes" id="UP000254343"/>
    </source>
</evidence>
<evidence type="ECO:0000313" key="4">
    <source>
        <dbReference type="EMBL" id="SUU83784.1"/>
    </source>
</evidence>
<dbReference type="EMBL" id="UIGB01000001">
    <property type="protein sequence ID" value="SUU83784.1"/>
    <property type="molecule type" value="Genomic_DNA"/>
</dbReference>
<keyword evidence="1" id="KW-0175">Coiled coil</keyword>
<feature type="region of interest" description="Disordered" evidence="2">
    <location>
        <begin position="211"/>
        <end position="291"/>
    </location>
</feature>
<accession>A0A380W498</accession>
<dbReference type="AlphaFoldDB" id="A0A380W498"/>
<feature type="compositionally biased region" description="Pro residues" evidence="2">
    <location>
        <begin position="266"/>
        <end position="291"/>
    </location>
</feature>
<evidence type="ECO:0000256" key="1">
    <source>
        <dbReference type="SAM" id="Coils"/>
    </source>
</evidence>
<dbReference type="OrthoDB" id="8130202at2"/>
<keyword evidence="3" id="KW-0812">Transmembrane</keyword>
<evidence type="ECO:0000256" key="2">
    <source>
        <dbReference type="SAM" id="MobiDB-lite"/>
    </source>
</evidence>
<evidence type="ECO:0000256" key="3">
    <source>
        <dbReference type="SAM" id="Phobius"/>
    </source>
</evidence>